<accession>A0ABM8UTI0</accession>
<dbReference type="InterPro" id="IPR047729">
    <property type="entry name" value="Sce7726-like"/>
</dbReference>
<dbReference type="EMBL" id="CAJRAU010000005">
    <property type="protein sequence ID" value="CAG5071529.1"/>
    <property type="molecule type" value="Genomic_DNA"/>
</dbReference>
<comment type="caution">
    <text evidence="1">The sequence shown here is derived from an EMBL/GenBank/DDBJ whole genome shotgun (WGS) entry which is preliminary data.</text>
</comment>
<gene>
    <name evidence="1" type="ORF">DYBT9623_03529</name>
</gene>
<reference evidence="1 2" key="1">
    <citation type="submission" date="2021-04" db="EMBL/GenBank/DDBJ databases">
        <authorList>
            <person name="Rodrigo-Torres L."/>
            <person name="Arahal R. D."/>
            <person name="Lucena T."/>
        </authorList>
    </citation>
    <scope>NUCLEOTIDE SEQUENCE [LARGE SCALE GENOMIC DNA]</scope>
    <source>
        <strain evidence="1 2">CECT 9623</strain>
    </source>
</reference>
<name>A0ABM8UTI0_9BACT</name>
<proteinExistence type="predicted"/>
<dbReference type="Proteomes" id="UP000679725">
    <property type="component" value="Unassembled WGS sequence"/>
</dbReference>
<sequence>MAGAYVNRMKKLLSWETMEGKRPETVKDLIQHAYQHLLSGYRYEYLYKSSLLNDFILKNYSLDDTILLNEFRIGKSKADAVLVNGTNKVFEIKTELDSPERLNSQIADYYKAFSEVYLITHCSEVEKYKQILQPEVGILSFSNEGKIDLYRSSIINESMLDCAAMLKSLRKHEYLEMTRLTCGHIPDVSPVMLFTACLKLLRLCEPKVVQKRYLEVIKKRINKSTNKMILSGDLPDYIKFSCYHHNLDSSSYITLIKRLNSKL</sequence>
<evidence type="ECO:0000313" key="2">
    <source>
        <dbReference type="Proteomes" id="UP000679725"/>
    </source>
</evidence>
<evidence type="ECO:0008006" key="3">
    <source>
        <dbReference type="Google" id="ProtNLM"/>
    </source>
</evidence>
<dbReference type="NCBIfam" id="NF033832">
    <property type="entry name" value="sce7726_fam"/>
    <property type="match status" value="1"/>
</dbReference>
<keyword evidence="2" id="KW-1185">Reference proteome</keyword>
<organism evidence="1 2">
    <name type="scientific">Dyadobacter linearis</name>
    <dbReference type="NCBI Taxonomy" id="2823330"/>
    <lineage>
        <taxon>Bacteria</taxon>
        <taxon>Pseudomonadati</taxon>
        <taxon>Bacteroidota</taxon>
        <taxon>Cytophagia</taxon>
        <taxon>Cytophagales</taxon>
        <taxon>Spirosomataceae</taxon>
        <taxon>Dyadobacter</taxon>
    </lineage>
</organism>
<evidence type="ECO:0000313" key="1">
    <source>
        <dbReference type="EMBL" id="CAG5071529.1"/>
    </source>
</evidence>
<protein>
    <recommendedName>
        <fullName evidence="3">Sce7726 family protein</fullName>
    </recommendedName>
</protein>